<protein>
    <submittedName>
        <fullName evidence="1">Uncharacterized protein</fullName>
    </submittedName>
</protein>
<dbReference type="Proteomes" id="UP000007091">
    <property type="component" value="Chromosome"/>
</dbReference>
<name>D7FCB6_HELP3</name>
<accession>D7FCB6</accession>
<organism evidence="1 2">
    <name type="scientific">Helicobacter pylori (strain B8)</name>
    <dbReference type="NCBI Taxonomy" id="693745"/>
    <lineage>
        <taxon>Bacteria</taxon>
        <taxon>Pseudomonadati</taxon>
        <taxon>Campylobacterota</taxon>
        <taxon>Epsilonproteobacteria</taxon>
        <taxon>Campylobacterales</taxon>
        <taxon>Helicobacteraceae</taxon>
        <taxon>Helicobacter</taxon>
    </lineage>
</organism>
<dbReference type="KEGG" id="hpl:HPB8_266"/>
<evidence type="ECO:0000313" key="2">
    <source>
        <dbReference type="Proteomes" id="UP000007091"/>
    </source>
</evidence>
<dbReference type="AlphaFoldDB" id="D7FCB6"/>
<dbReference type="HOGENOM" id="CLU_3217166_0_0_7"/>
<proteinExistence type="predicted"/>
<dbReference type="EMBL" id="FN598874">
    <property type="protein sequence ID" value="CBI65823.1"/>
    <property type="molecule type" value="Genomic_DNA"/>
</dbReference>
<sequence>MTLDFIFNSKTHSPYNPKLNPLTLKSAFLRSYHLTSVKIFYIIIKNAFSIS</sequence>
<evidence type="ECO:0000313" key="1">
    <source>
        <dbReference type="EMBL" id="CBI65823.1"/>
    </source>
</evidence>
<gene>
    <name evidence="1" type="ordered locus">HPB8_266</name>
</gene>
<reference evidence="1 2" key="1">
    <citation type="journal article" date="2010" name="BMC Genomics">
        <title>Sequencing, annotation, and comparative genome analysis of the gerbil-adapted Helicobacter pylori strain B8.</title>
        <authorList>
            <person name="Farnbacher M."/>
            <person name="Jahns T."/>
            <person name="Willrodt D."/>
            <person name="Daniel R."/>
            <person name="Haas R."/>
            <person name="Goesmann A."/>
            <person name="Kurtz S."/>
            <person name="Rieder G."/>
        </authorList>
    </citation>
    <scope>NUCLEOTIDE SEQUENCE [LARGE SCALE GENOMIC DNA]</scope>
    <source>
        <strain evidence="1 2">B8</strain>
    </source>
</reference>